<dbReference type="AlphaFoldDB" id="A0A7Z0BA58"/>
<evidence type="ECO:0000313" key="1">
    <source>
        <dbReference type="EMBL" id="NYH25998.1"/>
    </source>
</evidence>
<comment type="caution">
    <text evidence="1">The sequence shown here is derived from an EMBL/GenBank/DDBJ whole genome shotgun (WGS) entry which is preliminary data.</text>
</comment>
<accession>A0A7Z0BA58</accession>
<name>A0A7Z0BA58_9BURK</name>
<evidence type="ECO:0000313" key="2">
    <source>
        <dbReference type="Proteomes" id="UP000540929"/>
    </source>
</evidence>
<keyword evidence="2" id="KW-1185">Reference proteome</keyword>
<reference evidence="1 2" key="1">
    <citation type="submission" date="2020-07" db="EMBL/GenBank/DDBJ databases">
        <title>Exploring microbial biodiversity for novel pathways involved in the catabolism of aromatic compounds derived from lignin.</title>
        <authorList>
            <person name="Elkins J."/>
        </authorList>
    </citation>
    <scope>NUCLEOTIDE SEQUENCE [LARGE SCALE GENOMIC DNA]</scope>
    <source>
        <strain evidence="1 2">H2C3C</strain>
    </source>
</reference>
<dbReference type="RefSeq" id="WP_257030602.1">
    <property type="nucleotide sequence ID" value="NZ_JACCAS010000002.1"/>
</dbReference>
<protein>
    <submittedName>
        <fullName evidence="1">Uncharacterized protein</fullName>
    </submittedName>
</protein>
<dbReference type="Proteomes" id="UP000540929">
    <property type="component" value="Unassembled WGS sequence"/>
</dbReference>
<dbReference type="EMBL" id="JACCAS010000002">
    <property type="protein sequence ID" value="NYH25998.1"/>
    <property type="molecule type" value="Genomic_DNA"/>
</dbReference>
<gene>
    <name evidence="1" type="ORF">GGD40_005569</name>
</gene>
<organism evidence="1 2">
    <name type="scientific">Paraburkholderia bryophila</name>
    <dbReference type="NCBI Taxonomy" id="420952"/>
    <lineage>
        <taxon>Bacteria</taxon>
        <taxon>Pseudomonadati</taxon>
        <taxon>Pseudomonadota</taxon>
        <taxon>Betaproteobacteria</taxon>
        <taxon>Burkholderiales</taxon>
        <taxon>Burkholderiaceae</taxon>
        <taxon>Paraburkholderia</taxon>
    </lineage>
</organism>
<dbReference type="Pfam" id="PF18742">
    <property type="entry name" value="DpnII-MboI"/>
    <property type="match status" value="1"/>
</dbReference>
<sequence length="379" mass="41946">MRAHPTVLHFERAVVIELSHVDHCDVWCAVFHQDHFPTCNDVVCQLSYALATTARDDARRRAFADGVDWLAGRKLSSGDSHVAFCFDAIAMLGIALGARAVDDIALTERVSNWFETFIADVVSKHAGPSWARYLLASVPALVSVSTGVALPDVDDDDADVKLVLQSSIVSNAGVDTALQNRARRRVKRTENEDAERAVLLLGALDFVSNLPVTVDLQRPSIAQVSQMLARAPAALRRWTWEDAPKTRNSDAMKWDVQHEYCVQNLLYAILAPIFTDLVDEEWMPPVGQKNPRIDIGIPSLNLIVEAKFLRPGVSFASLIGELAEDASLYRARGSGGRYLHVLPFVWDDSRRTEEHAKFLQGHEQIEGIAHPVVIARPST</sequence>
<proteinExistence type="predicted"/>